<accession>A0ABC8VJR2</accession>
<proteinExistence type="predicted"/>
<reference evidence="2" key="1">
    <citation type="submission" date="2024-10" db="EMBL/GenBank/DDBJ databases">
        <authorList>
            <person name="Ryan C."/>
        </authorList>
    </citation>
    <scope>NUCLEOTIDE SEQUENCE [LARGE SCALE GENOMIC DNA]</scope>
</reference>
<dbReference type="AlphaFoldDB" id="A0ABC8VJR2"/>
<dbReference type="EMBL" id="OZ075120">
    <property type="protein sequence ID" value="CAL4891043.1"/>
    <property type="molecule type" value="Genomic_DNA"/>
</dbReference>
<dbReference type="Proteomes" id="UP001497457">
    <property type="component" value="Chromosome 10rd"/>
</dbReference>
<keyword evidence="3" id="KW-1185">Reference proteome</keyword>
<gene>
    <name evidence="2" type="ORF">URODEC1_LOCUS3580</name>
</gene>
<name>A0ABC8VJR2_9POAL</name>
<dbReference type="InterPro" id="IPR001810">
    <property type="entry name" value="F-box_dom"/>
</dbReference>
<dbReference type="SMART" id="SM00256">
    <property type="entry name" value="FBOX"/>
    <property type="match status" value="1"/>
</dbReference>
<dbReference type="PANTHER" id="PTHR31264:SF7">
    <property type="entry name" value="F-BOX DOMAIN CONTAINING PROTEIN, EXPRESSED"/>
    <property type="match status" value="1"/>
</dbReference>
<dbReference type="PROSITE" id="PS50181">
    <property type="entry name" value="FBOX"/>
    <property type="match status" value="1"/>
</dbReference>
<protein>
    <recommendedName>
        <fullName evidence="1">F-box domain-containing protein</fullName>
    </recommendedName>
</protein>
<dbReference type="Pfam" id="PF12937">
    <property type="entry name" value="F-box-like"/>
    <property type="match status" value="1"/>
</dbReference>
<dbReference type="InterPro" id="IPR036047">
    <property type="entry name" value="F-box-like_dom_sf"/>
</dbReference>
<dbReference type="SUPFAM" id="SSF81383">
    <property type="entry name" value="F-box domain"/>
    <property type="match status" value="1"/>
</dbReference>
<evidence type="ECO:0000313" key="3">
    <source>
        <dbReference type="Proteomes" id="UP001497457"/>
    </source>
</evidence>
<evidence type="ECO:0000259" key="1">
    <source>
        <dbReference type="PROSITE" id="PS50181"/>
    </source>
</evidence>
<organism evidence="2 3">
    <name type="scientific">Urochloa decumbens</name>
    <dbReference type="NCBI Taxonomy" id="240449"/>
    <lineage>
        <taxon>Eukaryota</taxon>
        <taxon>Viridiplantae</taxon>
        <taxon>Streptophyta</taxon>
        <taxon>Embryophyta</taxon>
        <taxon>Tracheophyta</taxon>
        <taxon>Spermatophyta</taxon>
        <taxon>Magnoliopsida</taxon>
        <taxon>Liliopsida</taxon>
        <taxon>Poales</taxon>
        <taxon>Poaceae</taxon>
        <taxon>PACMAD clade</taxon>
        <taxon>Panicoideae</taxon>
        <taxon>Panicodae</taxon>
        <taxon>Paniceae</taxon>
        <taxon>Melinidinae</taxon>
        <taxon>Urochloa</taxon>
    </lineage>
</organism>
<dbReference type="PANTHER" id="PTHR31264">
    <property type="entry name" value="OS07G0554500 PROTEIN-RELATED"/>
    <property type="match status" value="1"/>
</dbReference>
<evidence type="ECO:0000313" key="2">
    <source>
        <dbReference type="EMBL" id="CAL4891043.1"/>
    </source>
</evidence>
<sequence length="322" mass="35974">MAEQAPRISAAPATRLPLPNELQEEIFDLLDAADVAKAAAACTSFRKIIVAPSFLRRLPPPRLLGFLEDEGHSTPCLHSFHHNSAPVARFVAGAADFALSFLPDHPNLWRIRDASDGRILLSHASRRPWDLVVCDPLHRSYVRVPQIPDHVAAGARRPLLVRLPRSGGRRGGTTAPGGLDDAPRRLSYRYYAHGCFYWTFWGLDTALMLDMREMNFSIFQLPRVIVTWQDNGVGAAADWNLTRTTPLPDDSLKYKIVGAADGYLLLQAFPKHFASQQTPQARYFTLKLETLLIEELFVSLNKGVRNTYLYVNFPPPLALPSI</sequence>
<feature type="domain" description="F-box" evidence="1">
    <location>
        <begin position="12"/>
        <end position="58"/>
    </location>
</feature>